<evidence type="ECO:0000259" key="2">
    <source>
        <dbReference type="PROSITE" id="PS51154"/>
    </source>
</evidence>
<dbReference type="PROSITE" id="PS51154">
    <property type="entry name" value="MACRO"/>
    <property type="match status" value="1"/>
</dbReference>
<evidence type="ECO:0000313" key="3">
    <source>
        <dbReference type="EMBL" id="SBS33372.1"/>
    </source>
</evidence>
<sequence length="366" mass="42015">MIHYTQGNLLEADVEALVNTVNTVGVMGKGIALMFKERFPQNTQDYSKACKAKQVETGRMFVTQTDELVGPKWIVNFPTKRHWRNPSKLEWITEGLVDLKQFILDKRLNSIAIPALGAGNGKLNWESVKPEIERILGDLESVNILVFEPTQHYQNVAKQKGHTKLTPARAMIAELIRQYWVMGMECTLLEVQKLAWFLERSIEKRNGPNKADNPLDLRFEANLYGPYADRLRHLIDHLDGTYLHCNKRINDAEPLDVIWFEDSKQSQLNEYLNSAEMQPYRPSLQDTIQLIDGFETPYGMELLSTIDWLISKENIEPDLQKIIQGIQHWPAGETSAKRKANLFDERSINIALTRLKSAYQAPHQST</sequence>
<dbReference type="InterPro" id="IPR050892">
    <property type="entry name" value="ADP-ribose_metab_enzymes"/>
</dbReference>
<dbReference type="InterPro" id="IPR002589">
    <property type="entry name" value="Macro_dom"/>
</dbReference>
<dbReference type="EMBL" id="FLOB01000006">
    <property type="protein sequence ID" value="SBS33372.1"/>
    <property type="molecule type" value="Genomic_DNA"/>
</dbReference>
<dbReference type="SMART" id="SM00506">
    <property type="entry name" value="A1pp"/>
    <property type="match status" value="1"/>
</dbReference>
<dbReference type="CDD" id="cd02901">
    <property type="entry name" value="Macro_Poa1p-like"/>
    <property type="match status" value="1"/>
</dbReference>
<dbReference type="Pfam" id="PF01661">
    <property type="entry name" value="Macro"/>
    <property type="match status" value="1"/>
</dbReference>
<dbReference type="RefSeq" id="WP_067017310.1">
    <property type="nucleotide sequence ID" value="NZ_FLOB01000006.1"/>
</dbReference>
<evidence type="ECO:0000256" key="1">
    <source>
        <dbReference type="ARBA" id="ARBA00035885"/>
    </source>
</evidence>
<organism evidence="3 4">
    <name type="scientific">Marinomonas spartinae</name>
    <dbReference type="NCBI Taxonomy" id="1792290"/>
    <lineage>
        <taxon>Bacteria</taxon>
        <taxon>Pseudomonadati</taxon>
        <taxon>Pseudomonadota</taxon>
        <taxon>Gammaproteobacteria</taxon>
        <taxon>Oceanospirillales</taxon>
        <taxon>Oceanospirillaceae</taxon>
        <taxon>Marinomonas</taxon>
    </lineage>
</organism>
<evidence type="ECO:0000313" key="4">
    <source>
        <dbReference type="Proteomes" id="UP000092544"/>
    </source>
</evidence>
<dbReference type="GO" id="GO:0140291">
    <property type="term" value="P:peptidyl-glutamate ADP-deribosylation"/>
    <property type="evidence" value="ECO:0007669"/>
    <property type="project" value="TreeGrafter"/>
</dbReference>
<dbReference type="STRING" id="1792290.MSP8886_02733"/>
<keyword evidence="4" id="KW-1185">Reference proteome</keyword>
<name>A0A1A8TKV5_9GAMM</name>
<dbReference type="Proteomes" id="UP000092544">
    <property type="component" value="Unassembled WGS sequence"/>
</dbReference>
<accession>A0A1A8TKV5</accession>
<gene>
    <name evidence="3" type="ORF">MSP8886_02733</name>
</gene>
<dbReference type="Gene3D" id="3.40.220.10">
    <property type="entry name" value="Leucine Aminopeptidase, subunit E, domain 1"/>
    <property type="match status" value="1"/>
</dbReference>
<proteinExistence type="predicted"/>
<feature type="domain" description="Macro" evidence="2">
    <location>
        <begin position="1"/>
        <end position="155"/>
    </location>
</feature>
<dbReference type="PANTHER" id="PTHR12521:SF0">
    <property type="entry name" value="ADP-RIBOSE GLYCOHYDROLASE OARD1"/>
    <property type="match status" value="1"/>
</dbReference>
<dbReference type="AlphaFoldDB" id="A0A1A8TKV5"/>
<reference evidence="3 4" key="1">
    <citation type="submission" date="2016-06" db="EMBL/GenBank/DDBJ databases">
        <authorList>
            <person name="Kjaerup R.B."/>
            <person name="Dalgaard T.S."/>
            <person name="Juul-Madsen H.R."/>
        </authorList>
    </citation>
    <scope>NUCLEOTIDE SEQUENCE [LARGE SCALE GENOMIC DNA]</scope>
    <source>
        <strain evidence="3 4">CECT 8886</strain>
    </source>
</reference>
<protein>
    <submittedName>
        <fullName evidence="3">RNase III inhibitor</fullName>
    </submittedName>
</protein>
<comment type="catalytic activity">
    <reaction evidence="1">
        <text>an N-(ADP-alpha-D-ribosyl)-thymidine in DNA + H2O = a thymidine in DNA + ADP-D-ribose</text>
        <dbReference type="Rhea" id="RHEA:71655"/>
        <dbReference type="Rhea" id="RHEA-COMP:13556"/>
        <dbReference type="Rhea" id="RHEA-COMP:18051"/>
        <dbReference type="ChEBI" id="CHEBI:15377"/>
        <dbReference type="ChEBI" id="CHEBI:57967"/>
        <dbReference type="ChEBI" id="CHEBI:137386"/>
        <dbReference type="ChEBI" id="CHEBI:191199"/>
    </reaction>
    <physiologicalReaction direction="left-to-right" evidence="1">
        <dbReference type="Rhea" id="RHEA:71656"/>
    </physiologicalReaction>
</comment>
<dbReference type="SUPFAM" id="SSF52949">
    <property type="entry name" value="Macro domain-like"/>
    <property type="match status" value="1"/>
</dbReference>
<dbReference type="PANTHER" id="PTHR12521">
    <property type="entry name" value="PROTEIN C6ORF130"/>
    <property type="match status" value="1"/>
</dbReference>
<dbReference type="OrthoDB" id="9780211at2"/>
<dbReference type="InterPro" id="IPR043472">
    <property type="entry name" value="Macro_dom-like"/>
</dbReference>